<evidence type="ECO:0000256" key="2">
    <source>
        <dbReference type="ARBA" id="ARBA00022679"/>
    </source>
</evidence>
<organism evidence="4 5">
    <name type="scientific">Digitaria exilis</name>
    <dbReference type="NCBI Taxonomy" id="1010633"/>
    <lineage>
        <taxon>Eukaryota</taxon>
        <taxon>Viridiplantae</taxon>
        <taxon>Streptophyta</taxon>
        <taxon>Embryophyta</taxon>
        <taxon>Tracheophyta</taxon>
        <taxon>Spermatophyta</taxon>
        <taxon>Magnoliopsida</taxon>
        <taxon>Liliopsida</taxon>
        <taxon>Poales</taxon>
        <taxon>Poaceae</taxon>
        <taxon>PACMAD clade</taxon>
        <taxon>Panicoideae</taxon>
        <taxon>Panicodae</taxon>
        <taxon>Paniceae</taxon>
        <taxon>Anthephorinae</taxon>
        <taxon>Digitaria</taxon>
    </lineage>
</organism>
<dbReference type="Proteomes" id="UP000636709">
    <property type="component" value="Unassembled WGS sequence"/>
</dbReference>
<dbReference type="EMBL" id="JACEFO010001653">
    <property type="protein sequence ID" value="KAF8725822.1"/>
    <property type="molecule type" value="Genomic_DNA"/>
</dbReference>
<evidence type="ECO:0000256" key="3">
    <source>
        <dbReference type="SAM" id="MobiDB-lite"/>
    </source>
</evidence>
<accession>A0A835F1R8</accession>
<sequence>MTTLTFAVRRQDPELVGPAVPTPRETKRLSDIDDQDPHRMHTRTAFFYRGGRREVDDPAAVIRRALGEALVPYYPLAGRLREVAGMKLVVDCTGEGVLFVEADADVRLAELEAATGGLMDPVPCMEQLLLDVQGSSGILDCPLILIQVTRFLCGGFVFALRFNHLMCDATGIGQFISAMAELARGLPSPTVAPAWSRELLEARGPTPSSLLSCSHDAAMPLTTTAPPPPVGGGGGDMASRAFIFTKADIAAIKQHLPSHLRDKATTFEVAAAAIWRCHVVALDPPSGDDMQQLGFVVNVRRMPELGLPAGYYGNACVFVMATATAGALRDGSLGGAVELVREAKAAATAEYVRSTVDLIVLRRGRPPAIPEGNLLFVTDCRHAGFFHTVELGWGEPVYGGLMNIYQPGAALFATVRNGDGEDALVVPCLTLPRPAMDRFASEIEMLVNGDSS</sequence>
<comment type="similarity">
    <text evidence="1">Belongs to the plant acyltransferase family.</text>
</comment>
<dbReference type="Gramene" id="Dexi3B01G0010930.1">
    <property type="protein sequence ID" value="Dexi3B01G0010930.1:cds"/>
    <property type="gene ID" value="Dexi3B01G0010930"/>
</dbReference>
<keyword evidence="2" id="KW-0808">Transferase</keyword>
<feature type="region of interest" description="Disordered" evidence="3">
    <location>
        <begin position="15"/>
        <end position="35"/>
    </location>
</feature>
<evidence type="ECO:0000313" key="4">
    <source>
        <dbReference type="EMBL" id="KAF8725822.1"/>
    </source>
</evidence>
<dbReference type="GO" id="GO:0016747">
    <property type="term" value="F:acyltransferase activity, transferring groups other than amino-acyl groups"/>
    <property type="evidence" value="ECO:0007669"/>
    <property type="project" value="UniProtKB-ARBA"/>
</dbReference>
<proteinExistence type="inferred from homology"/>
<dbReference type="Pfam" id="PF02458">
    <property type="entry name" value="Transferase"/>
    <property type="match status" value="1"/>
</dbReference>
<dbReference type="PANTHER" id="PTHR31147">
    <property type="entry name" value="ACYL TRANSFERASE 4"/>
    <property type="match status" value="1"/>
</dbReference>
<feature type="compositionally biased region" description="Basic and acidic residues" evidence="3">
    <location>
        <begin position="24"/>
        <end position="35"/>
    </location>
</feature>
<comment type="caution">
    <text evidence="4">The sequence shown here is derived from an EMBL/GenBank/DDBJ whole genome shotgun (WGS) entry which is preliminary data.</text>
</comment>
<dbReference type="AlphaFoldDB" id="A0A835F1R8"/>
<evidence type="ECO:0000256" key="1">
    <source>
        <dbReference type="ARBA" id="ARBA00009861"/>
    </source>
</evidence>
<gene>
    <name evidence="4" type="ORF">HU200_020383</name>
</gene>
<dbReference type="InterPro" id="IPR023213">
    <property type="entry name" value="CAT-like_dom_sf"/>
</dbReference>
<name>A0A835F1R8_9POAL</name>
<keyword evidence="5" id="KW-1185">Reference proteome</keyword>
<dbReference type="InterPro" id="IPR050898">
    <property type="entry name" value="Plant_acyltransferase"/>
</dbReference>
<reference evidence="4" key="1">
    <citation type="submission" date="2020-07" db="EMBL/GenBank/DDBJ databases">
        <title>Genome sequence and genetic diversity analysis of an under-domesticated orphan crop, white fonio (Digitaria exilis).</title>
        <authorList>
            <person name="Bennetzen J.L."/>
            <person name="Chen S."/>
            <person name="Ma X."/>
            <person name="Wang X."/>
            <person name="Yssel A.E.J."/>
            <person name="Chaluvadi S.R."/>
            <person name="Johnson M."/>
            <person name="Gangashetty P."/>
            <person name="Hamidou F."/>
            <person name="Sanogo M.D."/>
            <person name="Zwaenepoel A."/>
            <person name="Wallace J."/>
            <person name="Van De Peer Y."/>
            <person name="Van Deynze A."/>
        </authorList>
    </citation>
    <scope>NUCLEOTIDE SEQUENCE</scope>
    <source>
        <tissue evidence="4">Leaves</tissue>
    </source>
</reference>
<dbReference type="Gene3D" id="3.30.559.10">
    <property type="entry name" value="Chloramphenicol acetyltransferase-like domain"/>
    <property type="match status" value="2"/>
</dbReference>
<evidence type="ECO:0000313" key="5">
    <source>
        <dbReference type="Proteomes" id="UP000636709"/>
    </source>
</evidence>
<dbReference type="PANTHER" id="PTHR31147:SF66">
    <property type="entry name" value="OS05G0315700 PROTEIN"/>
    <property type="match status" value="1"/>
</dbReference>
<protein>
    <submittedName>
        <fullName evidence="4">Uncharacterized protein</fullName>
    </submittedName>
</protein>
<dbReference type="OrthoDB" id="671439at2759"/>